<dbReference type="AlphaFoldDB" id="A0A4Y3WR18"/>
<name>A0A4Y3WR18_9PSEU</name>
<dbReference type="Pfam" id="PF05223">
    <property type="entry name" value="MecA_N"/>
    <property type="match status" value="1"/>
</dbReference>
<comment type="caution">
    <text evidence="3">The sequence shown here is derived from an EMBL/GenBank/DDBJ whole genome shotgun (WGS) entry which is preliminary data.</text>
</comment>
<dbReference type="SUPFAM" id="SSF56601">
    <property type="entry name" value="beta-lactamase/transpeptidase-like"/>
    <property type="match status" value="1"/>
</dbReference>
<dbReference type="GO" id="GO:0071972">
    <property type="term" value="F:peptidoglycan L,D-transpeptidase activity"/>
    <property type="evidence" value="ECO:0007669"/>
    <property type="project" value="TreeGrafter"/>
</dbReference>
<dbReference type="InterPro" id="IPR012338">
    <property type="entry name" value="Beta-lactam/transpept-like"/>
</dbReference>
<evidence type="ECO:0000313" key="4">
    <source>
        <dbReference type="Proteomes" id="UP000320338"/>
    </source>
</evidence>
<dbReference type="GO" id="GO:0046677">
    <property type="term" value="P:response to antibiotic"/>
    <property type="evidence" value="ECO:0007669"/>
    <property type="project" value="InterPro"/>
</dbReference>
<proteinExistence type="predicted"/>
<keyword evidence="4" id="KW-1185">Reference proteome</keyword>
<evidence type="ECO:0000259" key="2">
    <source>
        <dbReference type="Pfam" id="PF05223"/>
    </source>
</evidence>
<dbReference type="InterPro" id="IPR050515">
    <property type="entry name" value="Beta-lactam/transpept"/>
</dbReference>
<reference evidence="3 4" key="1">
    <citation type="submission" date="2019-06" db="EMBL/GenBank/DDBJ databases">
        <title>Whole genome shotgun sequence of Pseudonocardia hydrocarbonoxydans NBRC 14498.</title>
        <authorList>
            <person name="Hosoyama A."/>
            <person name="Uohara A."/>
            <person name="Ohji S."/>
            <person name="Ichikawa N."/>
        </authorList>
    </citation>
    <scope>NUCLEOTIDE SEQUENCE [LARGE SCALE GENOMIC DNA]</scope>
    <source>
        <strain evidence="3 4">NBRC 14498</strain>
    </source>
</reference>
<feature type="domain" description="Penicillin-binding protein transpeptidase" evidence="1">
    <location>
        <begin position="345"/>
        <end position="602"/>
    </location>
</feature>
<dbReference type="EMBL" id="BJNG01000026">
    <property type="protein sequence ID" value="GEC20938.1"/>
    <property type="molecule type" value="Genomic_DNA"/>
</dbReference>
<gene>
    <name evidence="3" type="ORF">PHY01_32210</name>
</gene>
<dbReference type="PANTHER" id="PTHR30627">
    <property type="entry name" value="PEPTIDOGLYCAN D,D-TRANSPEPTIDASE"/>
    <property type="match status" value="1"/>
</dbReference>
<sequence>MRGRVRGPLGILAVVPARRALALLLTAAVLGTTAGCGLFGGGGPEEAVERFLAAWSAGDAAGAAALTDDPAAATELLTATRAALAPQGLTATPAQVRTATDRATASVDVTWDLGQGRTWSYLGELELTRTPGRPADDGPGWRVLWRPTVVHPQLGAGQRLALRTETPPPAPVVDRNGAPLLEPTPVVSVLLDRTAAGDLPAVTGALAAALGPLDPSITQSSITDGAARTPDGQVYSVAVLRERDYHSVRDAIYELPGVRFTTAQRLLAPDAAFGRQVLPAVRTHVAPQLDGVDGWSVRVVDGAGSDVTVLAETPPRPGSTVATGLDRRLQTAAEDAVEPIPQQAMLVAIAPSTGDVLAVAQNGPADAEGALALTGRYPPGSTFKIVTAAAGIAEDGLTPDAPVACPGTLTIGGRPVPNIDLFDLGTVPLRTAFARSCNTTFAQIGAQLAPGALPAAALTLGLGADYAVPALTTITGSVPVAQAEVQRAENGFGQGQVLASPFGMALVAATVARGAAVVPELIDGEPTEQLVPPAAPDPAVLAAVRPMMRAVVTEGSATALAGLGEVHGKTGTAEFTDDGRAHGWFVGYRGDVALAVLVVDGGSSAPAVEAAARFLAATP</sequence>
<accession>A0A4Y3WR18</accession>
<dbReference type="Proteomes" id="UP000320338">
    <property type="component" value="Unassembled WGS sequence"/>
</dbReference>
<dbReference type="InterPro" id="IPR036138">
    <property type="entry name" value="PBP_dimer_sf"/>
</dbReference>
<evidence type="ECO:0000313" key="3">
    <source>
        <dbReference type="EMBL" id="GEC20938.1"/>
    </source>
</evidence>
<dbReference type="Pfam" id="PF00905">
    <property type="entry name" value="Transpeptidase"/>
    <property type="match status" value="1"/>
</dbReference>
<dbReference type="InterPro" id="IPR001460">
    <property type="entry name" value="PCN-bd_Tpept"/>
</dbReference>
<dbReference type="Gene3D" id="3.40.710.10">
    <property type="entry name" value="DD-peptidase/beta-lactamase superfamily"/>
    <property type="match status" value="1"/>
</dbReference>
<dbReference type="GO" id="GO:0005886">
    <property type="term" value="C:plasma membrane"/>
    <property type="evidence" value="ECO:0007669"/>
    <property type="project" value="TreeGrafter"/>
</dbReference>
<dbReference type="GO" id="GO:0008658">
    <property type="term" value="F:penicillin binding"/>
    <property type="evidence" value="ECO:0007669"/>
    <property type="project" value="InterPro"/>
</dbReference>
<dbReference type="InterPro" id="IPR007887">
    <property type="entry name" value="MecA_N"/>
</dbReference>
<organism evidence="3 4">
    <name type="scientific">Pseudonocardia hydrocarbonoxydans</name>
    <dbReference type="NCBI Taxonomy" id="76726"/>
    <lineage>
        <taxon>Bacteria</taxon>
        <taxon>Bacillati</taxon>
        <taxon>Actinomycetota</taxon>
        <taxon>Actinomycetes</taxon>
        <taxon>Pseudonocardiales</taxon>
        <taxon>Pseudonocardiaceae</taxon>
        <taxon>Pseudonocardia</taxon>
    </lineage>
</organism>
<dbReference type="Gene3D" id="3.90.1310.10">
    <property type="entry name" value="Penicillin-binding protein 2a (Domain 2)"/>
    <property type="match status" value="1"/>
</dbReference>
<dbReference type="SUPFAM" id="SSF56519">
    <property type="entry name" value="Penicillin binding protein dimerisation domain"/>
    <property type="match status" value="1"/>
</dbReference>
<evidence type="ECO:0000259" key="1">
    <source>
        <dbReference type="Pfam" id="PF00905"/>
    </source>
</evidence>
<protein>
    <submittedName>
        <fullName evidence="3">Penicillin-binding protein</fullName>
    </submittedName>
</protein>
<dbReference type="GO" id="GO:0071555">
    <property type="term" value="P:cell wall organization"/>
    <property type="evidence" value="ECO:0007669"/>
    <property type="project" value="TreeGrafter"/>
</dbReference>
<dbReference type="PANTHER" id="PTHR30627:SF24">
    <property type="entry name" value="PENICILLIN-BINDING PROTEIN 4B"/>
    <property type="match status" value="1"/>
</dbReference>
<feature type="domain" description="NTF2-like N-terminal transpeptidase" evidence="2">
    <location>
        <begin position="44"/>
        <end position="158"/>
    </location>
</feature>